<dbReference type="EMBL" id="KL198005">
    <property type="protein sequence ID" value="KDQ32132.1"/>
    <property type="molecule type" value="Genomic_DNA"/>
</dbReference>
<dbReference type="InterPro" id="IPR010080">
    <property type="entry name" value="Thioester_reductase-like_dom"/>
</dbReference>
<dbReference type="InterPro" id="IPR009081">
    <property type="entry name" value="PP-bd_ACP"/>
</dbReference>
<gene>
    <name evidence="5" type="ORF">PLEOSDRAFT_1062196</name>
</gene>
<dbReference type="InterPro" id="IPR042099">
    <property type="entry name" value="ANL_N_sf"/>
</dbReference>
<dbReference type="Gene3D" id="3.30.300.30">
    <property type="match status" value="1"/>
</dbReference>
<dbReference type="Pfam" id="PF07993">
    <property type="entry name" value="NAD_binding_4"/>
    <property type="match status" value="1"/>
</dbReference>
<organism evidence="5 6">
    <name type="scientific">Pleurotus ostreatus (strain PC15)</name>
    <name type="common">Oyster mushroom</name>
    <dbReference type="NCBI Taxonomy" id="1137138"/>
    <lineage>
        <taxon>Eukaryota</taxon>
        <taxon>Fungi</taxon>
        <taxon>Dikarya</taxon>
        <taxon>Basidiomycota</taxon>
        <taxon>Agaricomycotina</taxon>
        <taxon>Agaricomycetes</taxon>
        <taxon>Agaricomycetidae</taxon>
        <taxon>Agaricales</taxon>
        <taxon>Pleurotineae</taxon>
        <taxon>Pleurotaceae</taxon>
        <taxon>Pleurotus</taxon>
    </lineage>
</organism>
<dbReference type="Pfam" id="PF13193">
    <property type="entry name" value="AMP-binding_C"/>
    <property type="match status" value="1"/>
</dbReference>
<dbReference type="InterPro" id="IPR045851">
    <property type="entry name" value="AMP-bd_C_sf"/>
</dbReference>
<dbReference type="PROSITE" id="PS50075">
    <property type="entry name" value="CARRIER"/>
    <property type="match status" value="1"/>
</dbReference>
<dbReference type="InterPro" id="IPR020845">
    <property type="entry name" value="AMP-binding_CS"/>
</dbReference>
<name>A0A067P6S6_PLEO1</name>
<dbReference type="Proteomes" id="UP000027073">
    <property type="component" value="Unassembled WGS sequence"/>
</dbReference>
<keyword evidence="2" id="KW-0597">Phosphoprotein</keyword>
<dbReference type="PANTHER" id="PTHR44845">
    <property type="entry name" value="CARRIER DOMAIN-CONTAINING PROTEIN"/>
    <property type="match status" value="1"/>
</dbReference>
<dbReference type="SUPFAM" id="SSF56801">
    <property type="entry name" value="Acetyl-CoA synthetase-like"/>
    <property type="match status" value="1"/>
</dbReference>
<dbReference type="SUPFAM" id="SSF51735">
    <property type="entry name" value="NAD(P)-binding Rossmann-fold domains"/>
    <property type="match status" value="1"/>
</dbReference>
<accession>A0A067P6S6</accession>
<dbReference type="Pfam" id="PF00550">
    <property type="entry name" value="PP-binding"/>
    <property type="match status" value="1"/>
</dbReference>
<dbReference type="PANTHER" id="PTHR44845:SF6">
    <property type="entry name" value="BETA-ALANINE-ACTIVATING ENZYME"/>
    <property type="match status" value="1"/>
</dbReference>
<dbReference type="InterPro" id="IPR036291">
    <property type="entry name" value="NAD(P)-bd_dom_sf"/>
</dbReference>
<keyword evidence="1" id="KW-0596">Phosphopantetheine</keyword>
<dbReference type="CDD" id="cd05235">
    <property type="entry name" value="SDR_e1"/>
    <property type="match status" value="1"/>
</dbReference>
<proteinExistence type="inferred from homology"/>
<comment type="similarity">
    <text evidence="3">Belongs to the NRP synthetase family.</text>
</comment>
<dbReference type="Gene3D" id="1.10.1200.10">
    <property type="entry name" value="ACP-like"/>
    <property type="match status" value="1"/>
</dbReference>
<dbReference type="SUPFAM" id="SSF47336">
    <property type="entry name" value="ACP-like"/>
    <property type="match status" value="1"/>
</dbReference>
<dbReference type="NCBIfam" id="TIGR01746">
    <property type="entry name" value="Thioester-redct"/>
    <property type="match status" value="1"/>
</dbReference>
<dbReference type="InParanoid" id="A0A067P6S6"/>
<dbReference type="HOGENOM" id="CLU_000022_2_17_1"/>
<evidence type="ECO:0000256" key="1">
    <source>
        <dbReference type="ARBA" id="ARBA00022450"/>
    </source>
</evidence>
<sequence length="945" mass="104065">MKLGKRITDTFATVPGEPVGIMMDRCVGQIISQLAILYISGSCVPIDPSLHVQTREAMLDRLGIRCVLTVDEKSMQVNLREPPTIFSAQGAHSSTENCSHILHTSGSTGAPKAIRLPGKGVLRHAGNSLFPLKPGDFIAHLCSPFFDISILEVWSALLSGATVVVFSPDKVRDPLGMDSSFKCRNIHVSFMPTALFNAIAIAKPTAFSTLRKIVIGGEPANAAAIERVLRVSPSSFALYNAYGPTECSVLVLVHKVSLEEALSGRIAIGTPYDPTTTVRVISSRGVDVNGVEKGELYLASSGLAIDYWKMDDLNAEKFVWQDGRRWYKTGDEVWWRDGKVGGILEYAGRQDNQVKLRGYRFELEEVEVAILASGLADAAVAFVLRPVETAPLLIACVVPKSGMRATSKQIQHHLGTRLPVYMVPRIRLCDSLPLTRTGKVDRRALEATYMTAVHKCTALHEASAVDPVALMKSIWQATLAIPFDIGIDDNFFDLGGNSISASSVLHRYRRASGTEIPVHAIYQHPTIRCLVSADQIRNISMTETLLRDSRLADDICPQVTTNYRTEAKHVFLTGATGFLGAYVLNDLLKIRSVDTVICLVRAPSDAIARLRIQHALERYDLWNACSPVASKISAFAGSLQDEQFGLSTEAYNKALNTDIIYHLGAQVKYIEPYSAHRPANVVGTLNVIRLAALGRSKTLHYVSSISSYGPVGMTHPNLYLPEDAPLLPHVRDLDHDIGYAQSQWVAEEMVRRAMGRGIPASVYRPGHILGDYHRGIGNNDDFVARLVHGCKMIGACPRLPDQSKFFIPVDHCSAMLLRLSHNPEALGGCYNLIPPAGMQPDQVDVAKFFAILRSLGLKMEELPYKEWVERLENSSGNNTLLPLLPVLKAPTTEGSSFWELYEHVPTYETLKTERGLRGGPGHLLFPDLDEAYFGRCLRVWAQLWR</sequence>
<reference evidence="6" key="1">
    <citation type="journal article" date="2014" name="Proc. Natl. Acad. Sci. U.S.A.">
        <title>Extensive sampling of basidiomycete genomes demonstrates inadequacy of the white-rot/brown-rot paradigm for wood decay fungi.</title>
        <authorList>
            <person name="Riley R."/>
            <person name="Salamov A.A."/>
            <person name="Brown D.W."/>
            <person name="Nagy L.G."/>
            <person name="Floudas D."/>
            <person name="Held B.W."/>
            <person name="Levasseur A."/>
            <person name="Lombard V."/>
            <person name="Morin E."/>
            <person name="Otillar R."/>
            <person name="Lindquist E.A."/>
            <person name="Sun H."/>
            <person name="LaButti K.M."/>
            <person name="Schmutz J."/>
            <person name="Jabbour D."/>
            <person name="Luo H."/>
            <person name="Baker S.E."/>
            <person name="Pisabarro A.G."/>
            <person name="Walton J.D."/>
            <person name="Blanchette R.A."/>
            <person name="Henrissat B."/>
            <person name="Martin F."/>
            <person name="Cullen D."/>
            <person name="Hibbett D.S."/>
            <person name="Grigoriev I.V."/>
        </authorList>
    </citation>
    <scope>NUCLEOTIDE SEQUENCE [LARGE SCALE GENOMIC DNA]</scope>
    <source>
        <strain evidence="6">PC15</strain>
    </source>
</reference>
<dbReference type="PROSITE" id="PS00455">
    <property type="entry name" value="AMP_BINDING"/>
    <property type="match status" value="1"/>
</dbReference>
<dbReference type="AlphaFoldDB" id="A0A067P6S6"/>
<dbReference type="InterPro" id="IPR013120">
    <property type="entry name" value="FAR_NAD-bd"/>
</dbReference>
<evidence type="ECO:0000313" key="6">
    <source>
        <dbReference type="Proteomes" id="UP000027073"/>
    </source>
</evidence>
<dbReference type="OrthoDB" id="408177at2759"/>
<dbReference type="Gene3D" id="3.40.50.12780">
    <property type="entry name" value="N-terminal domain of ligase-like"/>
    <property type="match status" value="1"/>
</dbReference>
<protein>
    <recommendedName>
        <fullName evidence="4">Carrier domain-containing protein</fullName>
    </recommendedName>
</protein>
<dbReference type="Gene3D" id="3.40.50.720">
    <property type="entry name" value="NAD(P)-binding Rossmann-like Domain"/>
    <property type="match status" value="1"/>
</dbReference>
<evidence type="ECO:0000256" key="3">
    <source>
        <dbReference type="ARBA" id="ARBA00029454"/>
    </source>
</evidence>
<evidence type="ECO:0000259" key="4">
    <source>
        <dbReference type="PROSITE" id="PS50075"/>
    </source>
</evidence>
<dbReference type="STRING" id="1137138.A0A067P6S6"/>
<dbReference type="InterPro" id="IPR000873">
    <property type="entry name" value="AMP-dep_synth/lig_dom"/>
</dbReference>
<evidence type="ECO:0000313" key="5">
    <source>
        <dbReference type="EMBL" id="KDQ32132.1"/>
    </source>
</evidence>
<dbReference type="InterPro" id="IPR036736">
    <property type="entry name" value="ACP-like_sf"/>
</dbReference>
<dbReference type="InterPro" id="IPR025110">
    <property type="entry name" value="AMP-bd_C"/>
</dbReference>
<dbReference type="Pfam" id="PF00501">
    <property type="entry name" value="AMP-binding"/>
    <property type="match status" value="1"/>
</dbReference>
<dbReference type="VEuPathDB" id="FungiDB:PLEOSDRAFT_1062196"/>
<evidence type="ECO:0000256" key="2">
    <source>
        <dbReference type="ARBA" id="ARBA00022553"/>
    </source>
</evidence>
<feature type="domain" description="Carrier" evidence="4">
    <location>
        <begin position="462"/>
        <end position="538"/>
    </location>
</feature>